<feature type="binding site" evidence="8">
    <location>
        <begin position="10"/>
        <end position="12"/>
    </location>
    <ligand>
        <name>GTP</name>
        <dbReference type="ChEBI" id="CHEBI:37565"/>
    </ligand>
</feature>
<dbReference type="GO" id="GO:0046872">
    <property type="term" value="F:metal ion binding"/>
    <property type="evidence" value="ECO:0007669"/>
    <property type="project" value="UniProtKB-KW"/>
</dbReference>
<keyword evidence="5 8" id="KW-0460">Magnesium</keyword>
<evidence type="ECO:0000256" key="4">
    <source>
        <dbReference type="ARBA" id="ARBA00022741"/>
    </source>
</evidence>
<dbReference type="AlphaFoldDB" id="A0A517T9R6"/>
<comment type="domain">
    <text evidence="8">The N-terminal domain determines nucleotide recognition and specific binding, while the C-terminal domain determines the specific binding to the target protein.</text>
</comment>
<dbReference type="KEGG" id="chya:V22_23630"/>
<dbReference type="Proteomes" id="UP000319976">
    <property type="component" value="Chromosome"/>
</dbReference>
<evidence type="ECO:0000256" key="5">
    <source>
        <dbReference type="ARBA" id="ARBA00022842"/>
    </source>
</evidence>
<dbReference type="InterPro" id="IPR025877">
    <property type="entry name" value="MobA-like_NTP_Trfase"/>
</dbReference>
<keyword evidence="4 8" id="KW-0547">Nucleotide-binding</keyword>
<keyword evidence="10" id="KW-0548">Nucleotidyltransferase</keyword>
<feature type="binding site" evidence="8">
    <location>
        <position position="100"/>
    </location>
    <ligand>
        <name>Mg(2+)</name>
        <dbReference type="ChEBI" id="CHEBI:18420"/>
    </ligand>
</feature>
<feature type="binding site" evidence="8">
    <location>
        <position position="22"/>
    </location>
    <ligand>
        <name>GTP</name>
        <dbReference type="ChEBI" id="CHEBI:37565"/>
    </ligand>
</feature>
<comment type="function">
    <text evidence="8">Transfers a GMP moiety from GTP to Mo-molybdopterin (Mo-MPT) cofactor (Moco or molybdenum cofactor) to form Mo-molybdopterin guanine dinucleotide (Mo-MGD) cofactor.</text>
</comment>
<evidence type="ECO:0000313" key="11">
    <source>
        <dbReference type="Proteomes" id="UP000319976"/>
    </source>
</evidence>
<dbReference type="OrthoDB" id="9788394at2"/>
<dbReference type="GO" id="GO:0005525">
    <property type="term" value="F:GTP binding"/>
    <property type="evidence" value="ECO:0007669"/>
    <property type="project" value="UniProtKB-UniRule"/>
</dbReference>
<evidence type="ECO:0000256" key="7">
    <source>
        <dbReference type="ARBA" id="ARBA00023150"/>
    </source>
</evidence>
<name>A0A517T9R6_9PLAN</name>
<keyword evidence="7 8" id="KW-0501">Molybdenum cofactor biosynthesis</keyword>
<comment type="similarity">
    <text evidence="8">Belongs to the MobA family.</text>
</comment>
<proteinExistence type="inferred from homology"/>
<comment type="catalytic activity">
    <reaction evidence="8">
        <text>Mo-molybdopterin + GTP + H(+) = Mo-molybdopterin guanine dinucleotide + diphosphate</text>
        <dbReference type="Rhea" id="RHEA:34243"/>
        <dbReference type="ChEBI" id="CHEBI:15378"/>
        <dbReference type="ChEBI" id="CHEBI:33019"/>
        <dbReference type="ChEBI" id="CHEBI:37565"/>
        <dbReference type="ChEBI" id="CHEBI:71302"/>
        <dbReference type="ChEBI" id="CHEBI:71310"/>
        <dbReference type="EC" id="2.7.7.77"/>
    </reaction>
</comment>
<keyword evidence="3 8" id="KW-0479">Metal-binding</keyword>
<dbReference type="GO" id="GO:0005737">
    <property type="term" value="C:cytoplasm"/>
    <property type="evidence" value="ECO:0007669"/>
    <property type="project" value="UniProtKB-SubCell"/>
</dbReference>
<evidence type="ECO:0000256" key="6">
    <source>
        <dbReference type="ARBA" id="ARBA00023134"/>
    </source>
</evidence>
<dbReference type="PANTHER" id="PTHR19136:SF81">
    <property type="entry name" value="MOLYBDENUM COFACTOR GUANYLYLTRANSFERASE"/>
    <property type="match status" value="1"/>
</dbReference>
<dbReference type="InterPro" id="IPR013482">
    <property type="entry name" value="Molybde_CF_guanTrfase"/>
</dbReference>
<comment type="subcellular location">
    <subcellularLocation>
        <location evidence="8">Cytoplasm</location>
    </subcellularLocation>
</comment>
<evidence type="ECO:0000256" key="3">
    <source>
        <dbReference type="ARBA" id="ARBA00022723"/>
    </source>
</evidence>
<dbReference type="SUPFAM" id="SSF53448">
    <property type="entry name" value="Nucleotide-diphospho-sugar transferases"/>
    <property type="match status" value="1"/>
</dbReference>
<keyword evidence="2 8" id="KW-0808">Transferase</keyword>
<dbReference type="Pfam" id="PF12804">
    <property type="entry name" value="NTP_transf_3"/>
    <property type="match status" value="1"/>
</dbReference>
<dbReference type="EC" id="2.7.7.77" evidence="8"/>
<evidence type="ECO:0000259" key="9">
    <source>
        <dbReference type="Pfam" id="PF12804"/>
    </source>
</evidence>
<dbReference type="EMBL" id="CP036316">
    <property type="protein sequence ID" value="QDT65117.1"/>
    <property type="molecule type" value="Genomic_DNA"/>
</dbReference>
<gene>
    <name evidence="8 10" type="primary">mobA</name>
    <name evidence="10" type="ORF">V22_23630</name>
</gene>
<sequence length="196" mass="21637">MADRYPAYLLAGGQSRRFGSDKALAEWNGKPLLLHVGELLREVTSDSTVVADRAEKYVDFNLRVIVDRMPGLGPLAGLHAALCDRVELAGEGWIWLCGCDLVKCPQGLLQNIGDRASDDVDAVAVQADRWQPLPGMYHTRLLPMLEEWLADTERVASFQRLFSELGDRAIGIECGSSLQAISINSREELDAIIDEK</sequence>
<feature type="domain" description="MobA-like NTP transferase" evidence="9">
    <location>
        <begin position="8"/>
        <end position="154"/>
    </location>
</feature>
<protein>
    <recommendedName>
        <fullName evidence="8">Probable molybdenum cofactor guanylyltransferase</fullName>
        <shortName evidence="8">MoCo guanylyltransferase</shortName>
        <ecNumber evidence="8">2.7.7.77</ecNumber>
    </recommendedName>
    <alternativeName>
        <fullName evidence="8">GTP:molybdopterin guanylyltransferase</fullName>
    </alternativeName>
    <alternativeName>
        <fullName evidence="8">Mo-MPT guanylyltransferase</fullName>
    </alternativeName>
    <alternativeName>
        <fullName evidence="8">Molybdopterin guanylyltransferase</fullName>
    </alternativeName>
    <alternativeName>
        <fullName evidence="8">Molybdopterin-guanine dinucleotide synthase</fullName>
        <shortName evidence="8">MGD synthase</shortName>
    </alternativeName>
</protein>
<dbReference type="Gene3D" id="3.90.550.10">
    <property type="entry name" value="Spore Coat Polysaccharide Biosynthesis Protein SpsA, Chain A"/>
    <property type="match status" value="1"/>
</dbReference>
<evidence type="ECO:0000256" key="2">
    <source>
        <dbReference type="ARBA" id="ARBA00022679"/>
    </source>
</evidence>
<dbReference type="GO" id="GO:0061603">
    <property type="term" value="F:molybdenum cofactor guanylyltransferase activity"/>
    <property type="evidence" value="ECO:0007669"/>
    <property type="project" value="UniProtKB-EC"/>
</dbReference>
<organism evidence="10 11">
    <name type="scientific">Calycomorphotria hydatis</name>
    <dbReference type="NCBI Taxonomy" id="2528027"/>
    <lineage>
        <taxon>Bacteria</taxon>
        <taxon>Pseudomonadati</taxon>
        <taxon>Planctomycetota</taxon>
        <taxon>Planctomycetia</taxon>
        <taxon>Planctomycetales</taxon>
        <taxon>Planctomycetaceae</taxon>
        <taxon>Calycomorphotria</taxon>
    </lineage>
</organism>
<dbReference type="RefSeq" id="WP_145262855.1">
    <property type="nucleotide sequence ID" value="NZ_CP036316.1"/>
</dbReference>
<keyword evidence="6 8" id="KW-0342">GTP-binding</keyword>
<evidence type="ECO:0000256" key="8">
    <source>
        <dbReference type="HAMAP-Rule" id="MF_00316"/>
    </source>
</evidence>
<evidence type="ECO:0000256" key="1">
    <source>
        <dbReference type="ARBA" id="ARBA00022490"/>
    </source>
</evidence>
<evidence type="ECO:0000313" key="10">
    <source>
        <dbReference type="EMBL" id="QDT65117.1"/>
    </source>
</evidence>
<comment type="cofactor">
    <cofactor evidence="8">
        <name>Mg(2+)</name>
        <dbReference type="ChEBI" id="CHEBI:18420"/>
    </cofactor>
</comment>
<keyword evidence="11" id="KW-1185">Reference proteome</keyword>
<dbReference type="GO" id="GO:0006777">
    <property type="term" value="P:Mo-molybdopterin cofactor biosynthetic process"/>
    <property type="evidence" value="ECO:0007669"/>
    <property type="project" value="UniProtKB-KW"/>
</dbReference>
<dbReference type="InterPro" id="IPR029044">
    <property type="entry name" value="Nucleotide-diphossugar_trans"/>
</dbReference>
<reference evidence="10 11" key="1">
    <citation type="submission" date="2019-02" db="EMBL/GenBank/DDBJ databases">
        <title>Deep-cultivation of Planctomycetes and their phenomic and genomic characterization uncovers novel biology.</title>
        <authorList>
            <person name="Wiegand S."/>
            <person name="Jogler M."/>
            <person name="Boedeker C."/>
            <person name="Pinto D."/>
            <person name="Vollmers J."/>
            <person name="Rivas-Marin E."/>
            <person name="Kohn T."/>
            <person name="Peeters S.H."/>
            <person name="Heuer A."/>
            <person name="Rast P."/>
            <person name="Oberbeckmann S."/>
            <person name="Bunk B."/>
            <person name="Jeske O."/>
            <person name="Meyerdierks A."/>
            <person name="Storesund J.E."/>
            <person name="Kallscheuer N."/>
            <person name="Luecker S."/>
            <person name="Lage O.M."/>
            <person name="Pohl T."/>
            <person name="Merkel B.J."/>
            <person name="Hornburger P."/>
            <person name="Mueller R.-W."/>
            <person name="Bruemmer F."/>
            <person name="Labrenz M."/>
            <person name="Spormann A.M."/>
            <person name="Op den Camp H."/>
            <person name="Overmann J."/>
            <person name="Amann R."/>
            <person name="Jetten M.S.M."/>
            <person name="Mascher T."/>
            <person name="Medema M.H."/>
            <person name="Devos D.P."/>
            <person name="Kaster A.-K."/>
            <person name="Ovreas L."/>
            <person name="Rohde M."/>
            <person name="Galperin M.Y."/>
            <person name="Jogler C."/>
        </authorList>
    </citation>
    <scope>NUCLEOTIDE SEQUENCE [LARGE SCALE GENOMIC DNA]</scope>
    <source>
        <strain evidence="10 11">V22</strain>
    </source>
</reference>
<accession>A0A517T9R6</accession>
<feature type="binding site" evidence="8">
    <location>
        <position position="67"/>
    </location>
    <ligand>
        <name>GTP</name>
        <dbReference type="ChEBI" id="CHEBI:37565"/>
    </ligand>
</feature>
<dbReference type="HAMAP" id="MF_00316">
    <property type="entry name" value="MobA"/>
    <property type="match status" value="1"/>
</dbReference>
<keyword evidence="1 8" id="KW-0963">Cytoplasm</keyword>
<dbReference type="PANTHER" id="PTHR19136">
    <property type="entry name" value="MOLYBDENUM COFACTOR GUANYLYLTRANSFERASE"/>
    <property type="match status" value="1"/>
</dbReference>
<dbReference type="CDD" id="cd02503">
    <property type="entry name" value="MobA"/>
    <property type="match status" value="1"/>
</dbReference>
<feature type="binding site" evidence="8">
    <location>
        <position position="100"/>
    </location>
    <ligand>
        <name>GTP</name>
        <dbReference type="ChEBI" id="CHEBI:37565"/>
    </ligand>
</feature>
<comment type="caution">
    <text evidence="8">Lacks conserved residue(s) required for the propagation of feature annotation.</text>
</comment>